<keyword evidence="4" id="KW-1185">Reference proteome</keyword>
<dbReference type="InterPro" id="IPR029068">
    <property type="entry name" value="Glyas_Bleomycin-R_OHBP_Dase"/>
</dbReference>
<feature type="domain" description="VOC" evidence="2">
    <location>
        <begin position="6"/>
        <end position="139"/>
    </location>
</feature>
<gene>
    <name evidence="3" type="ORF">G210_1446</name>
</gene>
<dbReference type="OMA" id="FGTHKIN"/>
<dbReference type="PANTHER" id="PTHR21366:SF14">
    <property type="entry name" value="GLYOXALASE DOMAIN-CONTAINING PROTEIN 5"/>
    <property type="match status" value="1"/>
</dbReference>
<dbReference type="Pfam" id="PF00903">
    <property type="entry name" value="Glyoxalase"/>
    <property type="match status" value="1"/>
</dbReference>
<evidence type="ECO:0000313" key="4">
    <source>
        <dbReference type="Proteomes" id="UP000011777"/>
    </source>
</evidence>
<dbReference type="Gene3D" id="3.10.180.10">
    <property type="entry name" value="2,3-Dihydroxybiphenyl 1,2-Dioxygenase, domain 1"/>
    <property type="match status" value="1"/>
</dbReference>
<dbReference type="OrthoDB" id="5371818at2759"/>
<protein>
    <submittedName>
        <fullName evidence="3">Glyoxalase/bleomycin resistance protein/dioxygenase</fullName>
    </submittedName>
</protein>
<organism evidence="3 4">
    <name type="scientific">Candida maltosa (strain Xu316)</name>
    <name type="common">Yeast</name>
    <dbReference type="NCBI Taxonomy" id="1245528"/>
    <lineage>
        <taxon>Eukaryota</taxon>
        <taxon>Fungi</taxon>
        <taxon>Dikarya</taxon>
        <taxon>Ascomycota</taxon>
        <taxon>Saccharomycotina</taxon>
        <taxon>Pichiomycetes</taxon>
        <taxon>Debaryomycetaceae</taxon>
        <taxon>Candida/Lodderomyces clade</taxon>
        <taxon>Candida</taxon>
    </lineage>
</organism>
<dbReference type="PANTHER" id="PTHR21366">
    <property type="entry name" value="GLYOXALASE FAMILY PROTEIN"/>
    <property type="match status" value="1"/>
</dbReference>
<dbReference type="CDD" id="cd07253">
    <property type="entry name" value="GLOD5"/>
    <property type="match status" value="1"/>
</dbReference>
<accession>M3K790</accession>
<reference evidence="3 4" key="1">
    <citation type="submission" date="2013-02" db="EMBL/GenBank/DDBJ databases">
        <title>Genome sequence of Candida maltosa Xu316, a potential industrial strain for xylitol and ethanol production.</title>
        <authorList>
            <person name="Yu J."/>
            <person name="Wang Q."/>
            <person name="Geng X."/>
            <person name="Bao W."/>
            <person name="He P."/>
            <person name="Cai J."/>
        </authorList>
    </citation>
    <scope>NUCLEOTIDE SEQUENCE [LARGE SCALE GENOMIC DNA]</scope>
    <source>
        <strain evidence="4">Xu316</strain>
    </source>
</reference>
<dbReference type="InterPro" id="IPR050383">
    <property type="entry name" value="GlyoxalaseI/FosfomycinResist"/>
</dbReference>
<proteinExistence type="inferred from homology"/>
<dbReference type="AlphaFoldDB" id="M3K790"/>
<dbReference type="PROSITE" id="PS51819">
    <property type="entry name" value="VOC"/>
    <property type="match status" value="1"/>
</dbReference>
<dbReference type="eggNOG" id="ENOG502S0RY">
    <property type="taxonomic scope" value="Eukaryota"/>
</dbReference>
<dbReference type="STRING" id="1245528.M3K790"/>
<dbReference type="HOGENOM" id="CLU_046006_4_3_1"/>
<name>M3K790_CANMX</name>
<dbReference type="SUPFAM" id="SSF54593">
    <property type="entry name" value="Glyoxalase/Bleomycin resistance protein/Dihydroxybiphenyl dioxygenase"/>
    <property type="match status" value="1"/>
</dbReference>
<comment type="caution">
    <text evidence="3">The sequence shown here is derived from an EMBL/GenBank/DDBJ whole genome shotgun (WGS) entry which is preliminary data.</text>
</comment>
<dbReference type="EMBL" id="AOGT01000143">
    <property type="protein sequence ID" value="EMG50714.1"/>
    <property type="molecule type" value="Genomic_DNA"/>
</dbReference>
<evidence type="ECO:0000313" key="3">
    <source>
        <dbReference type="EMBL" id="EMG50714.1"/>
    </source>
</evidence>
<dbReference type="GO" id="GO:0051213">
    <property type="term" value="F:dioxygenase activity"/>
    <property type="evidence" value="ECO:0007669"/>
    <property type="project" value="UniProtKB-KW"/>
</dbReference>
<dbReference type="InterPro" id="IPR004360">
    <property type="entry name" value="Glyas_Fos-R_dOase_dom"/>
</dbReference>
<keyword evidence="3" id="KW-0560">Oxidoreductase</keyword>
<dbReference type="InterPro" id="IPR037523">
    <property type="entry name" value="VOC_core"/>
</dbReference>
<comment type="similarity">
    <text evidence="1">Belongs to the glyoxalase I family.</text>
</comment>
<evidence type="ECO:0000256" key="1">
    <source>
        <dbReference type="ARBA" id="ARBA00010363"/>
    </source>
</evidence>
<dbReference type="Proteomes" id="UP000011777">
    <property type="component" value="Unassembled WGS sequence"/>
</dbReference>
<keyword evidence="3" id="KW-0223">Dioxygenase</keyword>
<evidence type="ECO:0000259" key="2">
    <source>
        <dbReference type="PROSITE" id="PS51819"/>
    </source>
</evidence>
<sequence length="140" mass="15516">MIKIKTLDHLVLTVKSIPKTIDFYEKILGFKSTSFIPAKDPSAQPRTALLFGSMKINLHPADAPYKPYANVPLPGTADLCFILDDINSTTKDIPQVIEFLNKNNIPIESGPVNTTGANGRMLSVYIRDPDLNLIEIAKYE</sequence>